<evidence type="ECO:0000259" key="2">
    <source>
        <dbReference type="Pfam" id="PF21034"/>
    </source>
</evidence>
<keyword evidence="4" id="KW-1185">Reference proteome</keyword>
<dbReference type="Pfam" id="PF21034">
    <property type="entry name" value="BCAS3_WD40"/>
    <property type="match status" value="1"/>
</dbReference>
<accession>A0A7R8CUZ6</accession>
<name>A0A7R8CUZ6_LEPSM</name>
<feature type="region of interest" description="Disordered" evidence="1">
    <location>
        <begin position="122"/>
        <end position="152"/>
    </location>
</feature>
<feature type="domain" description="BCAS3 WD40" evidence="2">
    <location>
        <begin position="48"/>
        <end position="185"/>
    </location>
</feature>
<dbReference type="EMBL" id="HG994584">
    <property type="protein sequence ID" value="CAF2940834.1"/>
    <property type="molecule type" value="Genomic_DNA"/>
</dbReference>
<reference evidence="3" key="1">
    <citation type="submission" date="2021-02" db="EMBL/GenBank/DDBJ databases">
        <authorList>
            <person name="Bekaert M."/>
        </authorList>
    </citation>
    <scope>NUCLEOTIDE SEQUENCE</scope>
    <source>
        <strain evidence="3">IoA-00</strain>
    </source>
</reference>
<dbReference type="InterPro" id="IPR036322">
    <property type="entry name" value="WD40_repeat_dom_sf"/>
</dbReference>
<gene>
    <name evidence="3" type="ORF">LSAA_9497</name>
</gene>
<feature type="compositionally biased region" description="Polar residues" evidence="1">
    <location>
        <begin position="124"/>
        <end position="138"/>
    </location>
</feature>
<dbReference type="GO" id="GO:0006914">
    <property type="term" value="P:autophagy"/>
    <property type="evidence" value="ECO:0007669"/>
    <property type="project" value="InterPro"/>
</dbReference>
<dbReference type="PANTHER" id="PTHR13268">
    <property type="entry name" value="BREAST CARCINOMA AMPLIFIED SEQUENCE 3"/>
    <property type="match status" value="1"/>
</dbReference>
<dbReference type="GO" id="GO:0042594">
    <property type="term" value="P:response to starvation"/>
    <property type="evidence" value="ECO:0007669"/>
    <property type="project" value="TreeGrafter"/>
</dbReference>
<protein>
    <submittedName>
        <fullName evidence="3">Breast carcinoma-amplified sequence 3 homolog,Breast carcinoma-amplified sequence 3</fullName>
    </submittedName>
</protein>
<dbReference type="GO" id="GO:0005737">
    <property type="term" value="C:cytoplasm"/>
    <property type="evidence" value="ECO:0007669"/>
    <property type="project" value="TreeGrafter"/>
</dbReference>
<dbReference type="AlphaFoldDB" id="A0A7R8CUZ6"/>
<organism evidence="3 4">
    <name type="scientific">Lepeophtheirus salmonis</name>
    <name type="common">Salmon louse</name>
    <name type="synonym">Caligus salmonis</name>
    <dbReference type="NCBI Taxonomy" id="72036"/>
    <lineage>
        <taxon>Eukaryota</taxon>
        <taxon>Metazoa</taxon>
        <taxon>Ecdysozoa</taxon>
        <taxon>Arthropoda</taxon>
        <taxon>Crustacea</taxon>
        <taxon>Multicrustacea</taxon>
        <taxon>Hexanauplia</taxon>
        <taxon>Copepoda</taxon>
        <taxon>Siphonostomatoida</taxon>
        <taxon>Caligidae</taxon>
        <taxon>Lepeophtheirus</taxon>
    </lineage>
</organism>
<dbReference type="OrthoDB" id="25778at2759"/>
<evidence type="ECO:0000313" key="3">
    <source>
        <dbReference type="EMBL" id="CAF2940834.1"/>
    </source>
</evidence>
<dbReference type="Proteomes" id="UP000675881">
    <property type="component" value="Chromosome 5"/>
</dbReference>
<dbReference type="InterPro" id="IPR045142">
    <property type="entry name" value="BCAS3-like"/>
</dbReference>
<evidence type="ECO:0000313" key="4">
    <source>
        <dbReference type="Proteomes" id="UP000675881"/>
    </source>
</evidence>
<proteinExistence type="predicted"/>
<dbReference type="SUPFAM" id="SSF50978">
    <property type="entry name" value="WD40 repeat-like"/>
    <property type="match status" value="1"/>
</dbReference>
<sequence>MFNVFSITDSEELNLADNLDGIVAHFIAHNKAIVAMKFDSSASLLLTSVHHLYSLYRGDTPGSVQDIAFSSDSRWVAVSTLRGTTHIFPITPYGGPVGVRTHTSDKVVNRLSRFHRSAGIDSSALRTTSGRDSPNPTLGSSPSAGSGGAFMETNVSPPIIPYPNPHLPPFPTPALIQPIAQLRQPYLLSSLQHLGSVSKKGGGRPAIGDDIPIRLACTFAPSRAWLIGTQHTMFTRQQRNKTYGFSICHGESWSSSRIYFRSCARVNPN</sequence>
<dbReference type="InterPro" id="IPR048382">
    <property type="entry name" value="BCAS3_WD40"/>
</dbReference>
<dbReference type="PANTHER" id="PTHR13268:SF0">
    <property type="entry name" value="BCAS3 MICROTUBULE ASSOCIATED CELL MIGRATION FACTOR"/>
    <property type="match status" value="1"/>
</dbReference>
<evidence type="ECO:0000256" key="1">
    <source>
        <dbReference type="SAM" id="MobiDB-lite"/>
    </source>
</evidence>